<dbReference type="Pfam" id="PF00005">
    <property type="entry name" value="ABC_tran"/>
    <property type="match status" value="1"/>
</dbReference>
<dbReference type="GO" id="GO:0017004">
    <property type="term" value="P:cytochrome complex assembly"/>
    <property type="evidence" value="ECO:0007669"/>
    <property type="project" value="UniProtKB-KW"/>
</dbReference>
<gene>
    <name evidence="8" type="ORF">DFQ59_102577</name>
</gene>
<dbReference type="InterPro" id="IPR017871">
    <property type="entry name" value="ABC_transporter-like_CS"/>
</dbReference>
<dbReference type="InterPro" id="IPR027417">
    <property type="entry name" value="P-loop_NTPase"/>
</dbReference>
<evidence type="ECO:0000259" key="7">
    <source>
        <dbReference type="PROSITE" id="PS50893"/>
    </source>
</evidence>
<evidence type="ECO:0000256" key="3">
    <source>
        <dbReference type="ARBA" id="ARBA00022748"/>
    </source>
</evidence>
<dbReference type="SUPFAM" id="SSF52540">
    <property type="entry name" value="P-loop containing nucleoside triphosphate hydrolases"/>
    <property type="match status" value="1"/>
</dbReference>
<dbReference type="RefSeq" id="WP_114279215.1">
    <property type="nucleotide sequence ID" value="NZ_QPJY01000002.1"/>
</dbReference>
<reference evidence="8 9" key="1">
    <citation type="submission" date="2018-07" db="EMBL/GenBank/DDBJ databases">
        <title>Genomic Encyclopedia of Type Strains, Phase IV (KMG-IV): sequencing the most valuable type-strain genomes for metagenomic binning, comparative biology and taxonomic classification.</title>
        <authorList>
            <person name="Goeker M."/>
        </authorList>
    </citation>
    <scope>NUCLEOTIDE SEQUENCE [LARGE SCALE GENOMIC DNA]</scope>
    <source>
        <strain evidence="8 9">DSM 26407</strain>
    </source>
</reference>
<comment type="caution">
    <text evidence="8">The sequence shown here is derived from an EMBL/GenBank/DDBJ whole genome shotgun (WGS) entry which is preliminary data.</text>
</comment>
<evidence type="ECO:0000313" key="8">
    <source>
        <dbReference type="EMBL" id="RCX32217.1"/>
    </source>
</evidence>
<keyword evidence="1" id="KW-0813">Transport</keyword>
<dbReference type="AlphaFoldDB" id="A0A369CIF6"/>
<evidence type="ECO:0000256" key="1">
    <source>
        <dbReference type="ARBA" id="ARBA00022448"/>
    </source>
</evidence>
<keyword evidence="6" id="KW-0472">Membrane</keyword>
<dbReference type="Proteomes" id="UP000252707">
    <property type="component" value="Unassembled WGS sequence"/>
</dbReference>
<dbReference type="EMBL" id="QPJY01000002">
    <property type="protein sequence ID" value="RCX32217.1"/>
    <property type="molecule type" value="Genomic_DNA"/>
</dbReference>
<keyword evidence="4" id="KW-0067">ATP-binding</keyword>
<sequence length="221" mass="24053">MQPAVQVQSPDTGTAAGVSLQAVDLECVRDDRVLFRGLNFTLEPGQILQVQGRNGSGKTSLLRILCGLSPPAQGEVRWCGEDIQSSRPEYFAELAYVGHAHGVKGELTPVENLNLARGLGRASGMEPVEALEHLGLAGYEDVPSRFLSAGQRRRVALARLLILQARVWVLDEPFTALDVHGVDFIESMLLGHKNRGGMVMLTTHQPLRMDESHVTRILLGA</sequence>
<keyword evidence="3" id="KW-0201">Cytochrome c-type biogenesis</keyword>
<proteinExistence type="predicted"/>
<dbReference type="InterPro" id="IPR003593">
    <property type="entry name" value="AAA+_ATPase"/>
</dbReference>
<evidence type="ECO:0000256" key="4">
    <source>
        <dbReference type="ARBA" id="ARBA00022840"/>
    </source>
</evidence>
<dbReference type="PROSITE" id="PS50893">
    <property type="entry name" value="ABC_TRANSPORTER_2"/>
    <property type="match status" value="1"/>
</dbReference>
<dbReference type="GO" id="GO:0022857">
    <property type="term" value="F:transmembrane transporter activity"/>
    <property type="evidence" value="ECO:0007669"/>
    <property type="project" value="InterPro"/>
</dbReference>
<evidence type="ECO:0000256" key="2">
    <source>
        <dbReference type="ARBA" id="ARBA00022741"/>
    </source>
</evidence>
<dbReference type="InterPro" id="IPR003439">
    <property type="entry name" value="ABC_transporter-like_ATP-bd"/>
</dbReference>
<dbReference type="PANTHER" id="PTHR43499">
    <property type="entry name" value="ABC TRANSPORTER I FAMILY MEMBER 1"/>
    <property type="match status" value="1"/>
</dbReference>
<keyword evidence="5" id="KW-1278">Translocase</keyword>
<dbReference type="InterPro" id="IPR005895">
    <property type="entry name" value="ABC_transptr_haem_export_CcmA"/>
</dbReference>
<keyword evidence="2" id="KW-0547">Nucleotide-binding</keyword>
<accession>A0A369CIF6</accession>
<feature type="domain" description="ABC transporter" evidence="7">
    <location>
        <begin position="20"/>
        <end position="219"/>
    </location>
</feature>
<name>A0A369CIF6_9GAMM</name>
<dbReference type="SMART" id="SM00382">
    <property type="entry name" value="AAA"/>
    <property type="match status" value="1"/>
</dbReference>
<dbReference type="OrthoDB" id="9800654at2"/>
<evidence type="ECO:0000313" key="9">
    <source>
        <dbReference type="Proteomes" id="UP000252707"/>
    </source>
</evidence>
<dbReference type="PANTHER" id="PTHR43499:SF1">
    <property type="entry name" value="ABC TRANSPORTER I FAMILY MEMBER 1"/>
    <property type="match status" value="1"/>
</dbReference>
<keyword evidence="9" id="KW-1185">Reference proteome</keyword>
<evidence type="ECO:0000256" key="5">
    <source>
        <dbReference type="ARBA" id="ARBA00022967"/>
    </source>
</evidence>
<dbReference type="NCBIfam" id="TIGR01189">
    <property type="entry name" value="ccmA"/>
    <property type="match status" value="1"/>
</dbReference>
<dbReference type="NCBIfam" id="NF010061">
    <property type="entry name" value="PRK13538.1"/>
    <property type="match status" value="1"/>
</dbReference>
<organism evidence="8 9">
    <name type="scientific">Thioalbus denitrificans</name>
    <dbReference type="NCBI Taxonomy" id="547122"/>
    <lineage>
        <taxon>Bacteria</taxon>
        <taxon>Pseudomonadati</taxon>
        <taxon>Pseudomonadota</taxon>
        <taxon>Gammaproteobacteria</taxon>
        <taxon>Chromatiales</taxon>
        <taxon>Ectothiorhodospiraceae</taxon>
        <taxon>Thioalbus</taxon>
    </lineage>
</organism>
<dbReference type="GO" id="GO:0016887">
    <property type="term" value="F:ATP hydrolysis activity"/>
    <property type="evidence" value="ECO:0007669"/>
    <property type="project" value="InterPro"/>
</dbReference>
<dbReference type="GO" id="GO:0005524">
    <property type="term" value="F:ATP binding"/>
    <property type="evidence" value="ECO:0007669"/>
    <property type="project" value="UniProtKB-KW"/>
</dbReference>
<dbReference type="Gene3D" id="3.40.50.300">
    <property type="entry name" value="P-loop containing nucleotide triphosphate hydrolases"/>
    <property type="match status" value="1"/>
</dbReference>
<evidence type="ECO:0000256" key="6">
    <source>
        <dbReference type="ARBA" id="ARBA00023136"/>
    </source>
</evidence>
<protein>
    <submittedName>
        <fullName evidence="8">Heme exporter protein A</fullName>
    </submittedName>
</protein>
<dbReference type="PROSITE" id="PS00211">
    <property type="entry name" value="ABC_TRANSPORTER_1"/>
    <property type="match status" value="1"/>
</dbReference>